<dbReference type="RefSeq" id="WP_166403594.1">
    <property type="nucleotide sequence ID" value="NZ_JAANHS010000009.1"/>
</dbReference>
<proteinExistence type="predicted"/>
<evidence type="ECO:0000256" key="1">
    <source>
        <dbReference type="SAM" id="MobiDB-lite"/>
    </source>
</evidence>
<keyword evidence="3" id="KW-1185">Reference proteome</keyword>
<protein>
    <submittedName>
        <fullName evidence="2">DUF1194 domain-containing protein</fullName>
    </submittedName>
</protein>
<name>A0ABX0G8G5_9RHOB</name>
<dbReference type="Proteomes" id="UP001515660">
    <property type="component" value="Unassembled WGS sequence"/>
</dbReference>
<evidence type="ECO:0000313" key="3">
    <source>
        <dbReference type="Proteomes" id="UP001515660"/>
    </source>
</evidence>
<gene>
    <name evidence="2" type="ORF">G8O29_12595</name>
</gene>
<organism evidence="2 3">
    <name type="scientific">Rhodobacter calidifons</name>
    <dbReference type="NCBI Taxonomy" id="2715277"/>
    <lineage>
        <taxon>Bacteria</taxon>
        <taxon>Pseudomonadati</taxon>
        <taxon>Pseudomonadota</taxon>
        <taxon>Alphaproteobacteria</taxon>
        <taxon>Rhodobacterales</taxon>
        <taxon>Rhodobacter group</taxon>
        <taxon>Rhodobacter</taxon>
    </lineage>
</organism>
<feature type="compositionally biased region" description="Basic and acidic residues" evidence="1">
    <location>
        <begin position="22"/>
        <end position="36"/>
    </location>
</feature>
<feature type="region of interest" description="Disordered" evidence="1">
    <location>
        <begin position="1"/>
        <end position="42"/>
    </location>
</feature>
<dbReference type="InterPro" id="IPR010607">
    <property type="entry name" value="DUF1194"/>
</dbReference>
<accession>A0ABX0G8G5</accession>
<sequence>MPQTAGRPIRPNAARGPPSLPDRPRRVIDRSGDGQEKPGFIDARARDEAIAAGISINAIAID</sequence>
<evidence type="ECO:0000313" key="2">
    <source>
        <dbReference type="EMBL" id="NHB77570.1"/>
    </source>
</evidence>
<comment type="caution">
    <text evidence="2">The sequence shown here is derived from an EMBL/GenBank/DDBJ whole genome shotgun (WGS) entry which is preliminary data.</text>
</comment>
<dbReference type="Pfam" id="PF06707">
    <property type="entry name" value="DUF1194"/>
    <property type="match status" value="1"/>
</dbReference>
<reference evidence="2 3" key="1">
    <citation type="journal article" date="2022" name="Microorganisms">
        <title>Genome Sequence and Characterization of a Xanthorhodopsin-Containing, Aerobic Anoxygenic Phototrophic Rhodobacter Species, Isolated from Mesophilic Conditions at Yellowstone National Park.</title>
        <authorList>
            <person name="Kyndt J.A."/>
            <person name="Robertson S."/>
            <person name="Shoffstall I.B."/>
            <person name="Ramaley R.F."/>
            <person name="Meyer T.E."/>
        </authorList>
    </citation>
    <scope>NUCLEOTIDE SEQUENCE [LARGE SCALE GENOMIC DNA]</scope>
    <source>
        <strain evidence="2 3">M37P</strain>
    </source>
</reference>
<dbReference type="EMBL" id="JAANHS010000009">
    <property type="protein sequence ID" value="NHB77570.1"/>
    <property type="molecule type" value="Genomic_DNA"/>
</dbReference>